<keyword evidence="7" id="KW-1185">Reference proteome</keyword>
<dbReference type="PANTHER" id="PTHR21680:SF0">
    <property type="entry name" value="COILED-COIL DOMAIN-CONTAINING PROTEIN 124"/>
    <property type="match status" value="1"/>
</dbReference>
<evidence type="ECO:0000256" key="2">
    <source>
        <dbReference type="ARBA" id="ARBA00023054"/>
    </source>
</evidence>
<proteinExistence type="inferred from homology"/>
<name>A0AAV5GFK0_9BASI</name>
<evidence type="ECO:0000256" key="1">
    <source>
        <dbReference type="ARBA" id="ARBA00008296"/>
    </source>
</evidence>
<organism evidence="6 7">
    <name type="scientific">Rhodotorula paludigena</name>
    <dbReference type="NCBI Taxonomy" id="86838"/>
    <lineage>
        <taxon>Eukaryota</taxon>
        <taxon>Fungi</taxon>
        <taxon>Dikarya</taxon>
        <taxon>Basidiomycota</taxon>
        <taxon>Pucciniomycotina</taxon>
        <taxon>Microbotryomycetes</taxon>
        <taxon>Sporidiobolales</taxon>
        <taxon>Sporidiobolaceae</taxon>
        <taxon>Rhodotorula</taxon>
    </lineage>
</organism>
<feature type="compositionally biased region" description="Basic and acidic residues" evidence="3">
    <location>
        <begin position="14"/>
        <end position="38"/>
    </location>
</feature>
<comment type="caution">
    <text evidence="6">The sequence shown here is derived from an EMBL/GenBank/DDBJ whole genome shotgun (WGS) entry which is preliminary data.</text>
</comment>
<reference evidence="6 7" key="1">
    <citation type="submission" date="2021-12" db="EMBL/GenBank/DDBJ databases">
        <title>High titer production of polyol ester of fatty acids by Rhodotorula paludigena BS15 towards product separation-free biomass refinery.</title>
        <authorList>
            <person name="Mano J."/>
            <person name="Ono H."/>
            <person name="Tanaka T."/>
            <person name="Naito K."/>
            <person name="Sushida H."/>
            <person name="Ike M."/>
            <person name="Tokuyasu K."/>
            <person name="Kitaoka M."/>
        </authorList>
    </citation>
    <scope>NUCLEOTIDE SEQUENCE [LARGE SCALE GENOMIC DNA]</scope>
    <source>
        <strain evidence="6 7">BS15</strain>
    </source>
</reference>
<dbReference type="InterPro" id="IPR054413">
    <property type="entry name" value="LSO1/2"/>
</dbReference>
<evidence type="ECO:0000256" key="3">
    <source>
        <dbReference type="SAM" id="MobiDB-lite"/>
    </source>
</evidence>
<dbReference type="GO" id="GO:0005634">
    <property type="term" value="C:nucleus"/>
    <property type="evidence" value="ECO:0007669"/>
    <property type="project" value="TreeGrafter"/>
</dbReference>
<evidence type="ECO:0000313" key="7">
    <source>
        <dbReference type="Proteomes" id="UP001342314"/>
    </source>
</evidence>
<protein>
    <recommendedName>
        <fullName evidence="8">DUF1014-domain-containing protein</fullName>
    </recommendedName>
</protein>
<dbReference type="GO" id="GO:0006366">
    <property type="term" value="P:transcription by RNA polymerase II"/>
    <property type="evidence" value="ECO:0007669"/>
    <property type="project" value="TreeGrafter"/>
</dbReference>
<keyword evidence="2" id="KW-0175">Coiled coil</keyword>
<feature type="compositionally biased region" description="Low complexity" evidence="3">
    <location>
        <begin position="78"/>
        <end position="87"/>
    </location>
</feature>
<sequence length="227" mass="24428">MAPKQNAKAAAAKARKEEAADGKKAKAAADAEAREADKWSQGAKGKGAKESKAEAAEAARAKKAERDRLLAEEEASQPSKPKAAPKAGAKKAPPKAPAIPSFDAGVSELPSSFSASGIDDALDMLTLVNAKTDKASVGSQAAKIETHPERRFKAAFEAYKEEQLPILRKEHPGLRLQQYHDRLYDNFKKSPLNPFNQAHIAHNSTKEDKVAALQAQKDDIARRLGEK</sequence>
<accession>A0AAV5GFK0</accession>
<dbReference type="Pfam" id="PF22048">
    <property type="entry name" value="LSO1_2-like"/>
    <property type="match status" value="1"/>
</dbReference>
<evidence type="ECO:0008006" key="8">
    <source>
        <dbReference type="Google" id="ProtNLM"/>
    </source>
</evidence>
<dbReference type="AlphaFoldDB" id="A0AAV5GFK0"/>
<dbReference type="PANTHER" id="PTHR21680">
    <property type="entry name" value="COILED-COIL DOMAIN-CONTAINING PROTEIN 124"/>
    <property type="match status" value="1"/>
</dbReference>
<evidence type="ECO:0000259" key="4">
    <source>
        <dbReference type="Pfam" id="PF06244"/>
    </source>
</evidence>
<evidence type="ECO:0000313" key="6">
    <source>
        <dbReference type="EMBL" id="GJN91336.1"/>
    </source>
</evidence>
<dbReference type="EMBL" id="BQKY01000008">
    <property type="protein sequence ID" value="GJN91336.1"/>
    <property type="molecule type" value="Genomic_DNA"/>
</dbReference>
<dbReference type="InterPro" id="IPR054414">
    <property type="entry name" value="Ccdc124/Oxs1_C"/>
</dbReference>
<dbReference type="Pfam" id="PF06244">
    <property type="entry name" value="Ccdc124"/>
    <property type="match status" value="1"/>
</dbReference>
<feature type="domain" description="Coiled-coil" evidence="4">
    <location>
        <begin position="112"/>
        <end position="197"/>
    </location>
</feature>
<feature type="region of interest" description="Disordered" evidence="3">
    <location>
        <begin position="1"/>
        <end position="106"/>
    </location>
</feature>
<comment type="similarity">
    <text evidence="1">Belongs to the CCDC124 family.</text>
</comment>
<feature type="domain" description="LSO1/LSO2" evidence="5">
    <location>
        <begin position="7"/>
        <end position="74"/>
    </location>
</feature>
<dbReference type="Proteomes" id="UP001342314">
    <property type="component" value="Unassembled WGS sequence"/>
</dbReference>
<feature type="compositionally biased region" description="Basic and acidic residues" evidence="3">
    <location>
        <begin position="47"/>
        <end position="71"/>
    </location>
</feature>
<gene>
    <name evidence="6" type="ORF">Rhopal_004357-T1</name>
</gene>
<dbReference type="GO" id="GO:0003713">
    <property type="term" value="F:transcription coactivator activity"/>
    <property type="evidence" value="ECO:0007669"/>
    <property type="project" value="TreeGrafter"/>
</dbReference>
<dbReference type="InterPro" id="IPR010422">
    <property type="entry name" value="Ccdc124/Oxs1"/>
</dbReference>
<evidence type="ECO:0000259" key="5">
    <source>
        <dbReference type="Pfam" id="PF22048"/>
    </source>
</evidence>